<comment type="caution">
    <text evidence="1">The sequence shown here is derived from an EMBL/GenBank/DDBJ whole genome shotgun (WGS) entry which is preliminary data.</text>
</comment>
<accession>A0A9D4II44</accession>
<dbReference type="EMBL" id="JAIWYP010000009">
    <property type="protein sequence ID" value="KAH3776376.1"/>
    <property type="molecule type" value="Genomic_DNA"/>
</dbReference>
<protein>
    <submittedName>
        <fullName evidence="1">Uncharacterized protein</fullName>
    </submittedName>
</protein>
<proteinExistence type="predicted"/>
<evidence type="ECO:0000313" key="2">
    <source>
        <dbReference type="Proteomes" id="UP000828390"/>
    </source>
</evidence>
<evidence type="ECO:0000313" key="1">
    <source>
        <dbReference type="EMBL" id="KAH3776376.1"/>
    </source>
</evidence>
<dbReference type="AlphaFoldDB" id="A0A9D4II44"/>
<keyword evidence="2" id="KW-1185">Reference proteome</keyword>
<organism evidence="1 2">
    <name type="scientific">Dreissena polymorpha</name>
    <name type="common">Zebra mussel</name>
    <name type="synonym">Mytilus polymorpha</name>
    <dbReference type="NCBI Taxonomy" id="45954"/>
    <lineage>
        <taxon>Eukaryota</taxon>
        <taxon>Metazoa</taxon>
        <taxon>Spiralia</taxon>
        <taxon>Lophotrochozoa</taxon>
        <taxon>Mollusca</taxon>
        <taxon>Bivalvia</taxon>
        <taxon>Autobranchia</taxon>
        <taxon>Heteroconchia</taxon>
        <taxon>Euheterodonta</taxon>
        <taxon>Imparidentia</taxon>
        <taxon>Neoheterodontei</taxon>
        <taxon>Myida</taxon>
        <taxon>Dreissenoidea</taxon>
        <taxon>Dreissenidae</taxon>
        <taxon>Dreissena</taxon>
    </lineage>
</organism>
<gene>
    <name evidence="1" type="ORF">DPMN_177799</name>
</gene>
<name>A0A9D4II44_DREPO</name>
<reference evidence="1" key="2">
    <citation type="submission" date="2020-11" db="EMBL/GenBank/DDBJ databases">
        <authorList>
            <person name="McCartney M.A."/>
            <person name="Auch B."/>
            <person name="Kono T."/>
            <person name="Mallez S."/>
            <person name="Becker A."/>
            <person name="Gohl D.M."/>
            <person name="Silverstein K.A.T."/>
            <person name="Koren S."/>
            <person name="Bechman K.B."/>
            <person name="Herman A."/>
            <person name="Abrahante J.E."/>
            <person name="Garbe J."/>
        </authorList>
    </citation>
    <scope>NUCLEOTIDE SEQUENCE</scope>
    <source>
        <strain evidence="1">Duluth1</strain>
        <tissue evidence="1">Whole animal</tissue>
    </source>
</reference>
<sequence length="69" mass="7431">MTLASYVVFAAEGHHQQGRTFMFFQYISGLTVMESGGVCPVCTGLTFLIAVILRLYGATLPLLCLTSSP</sequence>
<reference evidence="1" key="1">
    <citation type="journal article" date="2019" name="bioRxiv">
        <title>The Genome of the Zebra Mussel, Dreissena polymorpha: A Resource for Invasive Species Research.</title>
        <authorList>
            <person name="McCartney M.A."/>
            <person name="Auch B."/>
            <person name="Kono T."/>
            <person name="Mallez S."/>
            <person name="Zhang Y."/>
            <person name="Obille A."/>
            <person name="Becker A."/>
            <person name="Abrahante J.E."/>
            <person name="Garbe J."/>
            <person name="Badalamenti J.P."/>
            <person name="Herman A."/>
            <person name="Mangelson H."/>
            <person name="Liachko I."/>
            <person name="Sullivan S."/>
            <person name="Sone E.D."/>
            <person name="Koren S."/>
            <person name="Silverstein K.A.T."/>
            <person name="Beckman K.B."/>
            <person name="Gohl D.M."/>
        </authorList>
    </citation>
    <scope>NUCLEOTIDE SEQUENCE</scope>
    <source>
        <strain evidence="1">Duluth1</strain>
        <tissue evidence="1">Whole animal</tissue>
    </source>
</reference>
<dbReference type="Proteomes" id="UP000828390">
    <property type="component" value="Unassembled WGS sequence"/>
</dbReference>